<dbReference type="PANTHER" id="PTHR16019">
    <property type="entry name" value="SYNAPSE-ASSOCIATED PROTEIN"/>
    <property type="match status" value="1"/>
</dbReference>
<feature type="compositionally biased region" description="Low complexity" evidence="1">
    <location>
        <begin position="337"/>
        <end position="351"/>
    </location>
</feature>
<dbReference type="PROSITE" id="PS50858">
    <property type="entry name" value="BSD"/>
    <property type="match status" value="1"/>
</dbReference>
<proteinExistence type="predicted"/>
<dbReference type="Proteomes" id="UP001445076">
    <property type="component" value="Unassembled WGS sequence"/>
</dbReference>
<protein>
    <recommendedName>
        <fullName evidence="2">BSD domain-containing protein</fullName>
    </recommendedName>
</protein>
<dbReference type="EMBL" id="JARKIK010000019">
    <property type="protein sequence ID" value="KAK8745466.1"/>
    <property type="molecule type" value="Genomic_DNA"/>
</dbReference>
<feature type="compositionally biased region" description="Basic and acidic residues" evidence="1">
    <location>
        <begin position="245"/>
        <end position="284"/>
    </location>
</feature>
<feature type="compositionally biased region" description="Basic and acidic residues" evidence="1">
    <location>
        <begin position="352"/>
        <end position="369"/>
    </location>
</feature>
<feature type="region of interest" description="Disordered" evidence="1">
    <location>
        <begin position="206"/>
        <end position="230"/>
    </location>
</feature>
<gene>
    <name evidence="3" type="ORF">OTU49_000202</name>
</gene>
<keyword evidence="4" id="KW-1185">Reference proteome</keyword>
<dbReference type="SMART" id="SM00751">
    <property type="entry name" value="BSD"/>
    <property type="match status" value="1"/>
</dbReference>
<evidence type="ECO:0000256" key="1">
    <source>
        <dbReference type="SAM" id="MobiDB-lite"/>
    </source>
</evidence>
<dbReference type="GO" id="GO:0005737">
    <property type="term" value="C:cytoplasm"/>
    <property type="evidence" value="ECO:0007669"/>
    <property type="project" value="TreeGrafter"/>
</dbReference>
<evidence type="ECO:0000259" key="2">
    <source>
        <dbReference type="PROSITE" id="PS50858"/>
    </source>
</evidence>
<name>A0AAW0XLT5_CHEQU</name>
<dbReference type="Pfam" id="PF03909">
    <property type="entry name" value="BSD"/>
    <property type="match status" value="1"/>
</dbReference>
<comment type="caution">
    <text evidence="3">The sequence shown here is derived from an EMBL/GenBank/DDBJ whole genome shotgun (WGS) entry which is preliminary data.</text>
</comment>
<feature type="compositionally biased region" description="Low complexity" evidence="1">
    <location>
        <begin position="285"/>
        <end position="297"/>
    </location>
</feature>
<sequence length="369" mass="41325">MAEGSGGDGSWWGWIQSTRDKVISQSTEVLEFVKKDIDEFTKVVTEEASSVVSSTANTLKEKLGLDEDDSTANHMKKSVSGFLNHVAEVFTPPPDDADQEAIVIRNQQPVILTRLQAAIYAISQDPATFLTDPEGDESQYEAWLSSFDLESQQPELSDLLVNNQPLRHNYTSLVPSQVSHVVFWHRYFYEVQRLEAAEARRQELKKRADKSASDSELVWDEDEDFGGDAEIPEDMQAQLLEDYQRECEEKGKKISDSEGKEKDTTDKHEPKDKVINKVTEKDVISSKNSSNSKSDSNATVLLEELKVDLAKTSDTTSKPSPSSTESNEDEWEKVDATDAANSHASTSSNKSNKTEKSDDSKGEDWENWD</sequence>
<feature type="compositionally biased region" description="Low complexity" evidence="1">
    <location>
        <begin position="312"/>
        <end position="325"/>
    </location>
</feature>
<dbReference type="Gene3D" id="1.10.3970.10">
    <property type="entry name" value="BSD domain"/>
    <property type="match status" value="1"/>
</dbReference>
<feature type="region of interest" description="Disordered" evidence="1">
    <location>
        <begin position="245"/>
        <end position="369"/>
    </location>
</feature>
<accession>A0AAW0XLT5</accession>
<dbReference type="InterPro" id="IPR051494">
    <property type="entry name" value="BSD_domain-containing"/>
</dbReference>
<dbReference type="InterPro" id="IPR005607">
    <property type="entry name" value="BSD_dom"/>
</dbReference>
<evidence type="ECO:0000313" key="3">
    <source>
        <dbReference type="EMBL" id="KAK8745466.1"/>
    </source>
</evidence>
<dbReference type="AlphaFoldDB" id="A0AAW0XLT5"/>
<dbReference type="PANTHER" id="PTHR16019:SF5">
    <property type="entry name" value="BSD DOMAIN-CONTAINING PROTEIN 1"/>
    <property type="match status" value="1"/>
</dbReference>
<feature type="domain" description="BSD" evidence="2">
    <location>
        <begin position="143"/>
        <end position="195"/>
    </location>
</feature>
<feature type="compositionally biased region" description="Acidic residues" evidence="1">
    <location>
        <begin position="217"/>
        <end position="230"/>
    </location>
</feature>
<dbReference type="InterPro" id="IPR035925">
    <property type="entry name" value="BSD_dom_sf"/>
</dbReference>
<organism evidence="3 4">
    <name type="scientific">Cherax quadricarinatus</name>
    <name type="common">Australian red claw crayfish</name>
    <dbReference type="NCBI Taxonomy" id="27406"/>
    <lineage>
        <taxon>Eukaryota</taxon>
        <taxon>Metazoa</taxon>
        <taxon>Ecdysozoa</taxon>
        <taxon>Arthropoda</taxon>
        <taxon>Crustacea</taxon>
        <taxon>Multicrustacea</taxon>
        <taxon>Malacostraca</taxon>
        <taxon>Eumalacostraca</taxon>
        <taxon>Eucarida</taxon>
        <taxon>Decapoda</taxon>
        <taxon>Pleocyemata</taxon>
        <taxon>Astacidea</taxon>
        <taxon>Parastacoidea</taxon>
        <taxon>Parastacidae</taxon>
        <taxon>Cherax</taxon>
    </lineage>
</organism>
<reference evidence="3 4" key="1">
    <citation type="journal article" date="2024" name="BMC Genomics">
        <title>Genome assembly of redclaw crayfish (Cherax quadricarinatus) provides insights into its immune adaptation and hypoxia tolerance.</title>
        <authorList>
            <person name="Liu Z."/>
            <person name="Zheng J."/>
            <person name="Li H."/>
            <person name="Fang K."/>
            <person name="Wang S."/>
            <person name="He J."/>
            <person name="Zhou D."/>
            <person name="Weng S."/>
            <person name="Chi M."/>
            <person name="Gu Z."/>
            <person name="He J."/>
            <person name="Li F."/>
            <person name="Wang M."/>
        </authorList>
    </citation>
    <scope>NUCLEOTIDE SEQUENCE [LARGE SCALE GENOMIC DNA]</scope>
    <source>
        <strain evidence="3">ZL_2023a</strain>
    </source>
</reference>
<evidence type="ECO:0000313" key="4">
    <source>
        <dbReference type="Proteomes" id="UP001445076"/>
    </source>
</evidence>
<dbReference type="SUPFAM" id="SSF140383">
    <property type="entry name" value="BSD domain-like"/>
    <property type="match status" value="1"/>
</dbReference>